<dbReference type="EMBL" id="CADCUM010000064">
    <property type="protein sequence ID" value="CAA9377621.1"/>
    <property type="molecule type" value="Genomic_DNA"/>
</dbReference>
<feature type="non-terminal residue" evidence="2">
    <location>
        <position position="159"/>
    </location>
</feature>
<reference evidence="2" key="1">
    <citation type="submission" date="2020-02" db="EMBL/GenBank/DDBJ databases">
        <authorList>
            <person name="Meier V. D."/>
        </authorList>
    </citation>
    <scope>NUCLEOTIDE SEQUENCE</scope>
    <source>
        <strain evidence="2">AVDCRST_MAG32</strain>
    </source>
</reference>
<feature type="compositionally biased region" description="Basic and acidic residues" evidence="1">
    <location>
        <begin position="88"/>
        <end position="101"/>
    </location>
</feature>
<name>A0A6J4N803_9ACTN</name>
<gene>
    <name evidence="2" type="ORF">AVDCRST_MAG32-1498</name>
</gene>
<protein>
    <submittedName>
        <fullName evidence="2">TmRNA-binding protein SmpB</fullName>
    </submittedName>
</protein>
<proteinExistence type="predicted"/>
<feature type="compositionally biased region" description="Low complexity" evidence="1">
    <location>
        <begin position="131"/>
        <end position="142"/>
    </location>
</feature>
<accession>A0A6J4N803</accession>
<evidence type="ECO:0000256" key="1">
    <source>
        <dbReference type="SAM" id="MobiDB-lite"/>
    </source>
</evidence>
<organism evidence="2">
    <name type="scientific">uncultured Nocardioides sp</name>
    <dbReference type="NCBI Taxonomy" id="198441"/>
    <lineage>
        <taxon>Bacteria</taxon>
        <taxon>Bacillati</taxon>
        <taxon>Actinomycetota</taxon>
        <taxon>Actinomycetes</taxon>
        <taxon>Propionibacteriales</taxon>
        <taxon>Nocardioidaceae</taxon>
        <taxon>Nocardioides</taxon>
        <taxon>environmental samples</taxon>
    </lineage>
</organism>
<feature type="compositionally biased region" description="Low complexity" evidence="1">
    <location>
        <begin position="150"/>
        <end position="159"/>
    </location>
</feature>
<feature type="non-terminal residue" evidence="2">
    <location>
        <position position="1"/>
    </location>
</feature>
<sequence length="159" mass="17149">AEGAGPEDGRAEQEGAPRLPHRGHLGGRARPGRDRGEVAADGPRLARRRFRRDRQRRGLAARRPHPGVQPGHLDQPLGPPPPQAAAQPRRDQQDRAQDHRQGLHHRPARALLQGRPRQGGDRPRPGQEGLRQAAQPRRAAGQPGEGAGGPAAPQGLPRL</sequence>
<evidence type="ECO:0000313" key="2">
    <source>
        <dbReference type="EMBL" id="CAA9377621.1"/>
    </source>
</evidence>
<feature type="compositionally biased region" description="Basic residues" evidence="1">
    <location>
        <begin position="45"/>
        <end position="65"/>
    </location>
</feature>
<dbReference type="AlphaFoldDB" id="A0A6J4N803"/>
<feature type="region of interest" description="Disordered" evidence="1">
    <location>
        <begin position="1"/>
        <end position="159"/>
    </location>
</feature>